<reference evidence="1 2" key="1">
    <citation type="journal article" date="2014" name="Genome Announc.">
        <title>Complete Genome Sequence of Neisseria meningitidis Serogroup A Strain NMA510612, Isolated from a Patient with Bacterial Meningitis in China.</title>
        <authorList>
            <person name="Zhang Y."/>
            <person name="Yang J."/>
            <person name="Xu L."/>
            <person name="Zhu Y."/>
            <person name="Liu B."/>
            <person name="Shao Z."/>
            <person name="Zhang X."/>
            <person name="Jin Q."/>
        </authorList>
    </citation>
    <scope>NUCLEOTIDE SEQUENCE [LARGE SCALE GENOMIC DNA]</scope>
    <source>
        <strain evidence="2">NMA510612</strain>
    </source>
</reference>
<dbReference type="PROSITE" id="PS51257">
    <property type="entry name" value="PROKAR_LIPOPROTEIN"/>
    <property type="match status" value="1"/>
</dbReference>
<dbReference type="RefSeq" id="WP_002246140.1">
    <property type="nucleotide sequence ID" value="NZ_CFHX01000011.1"/>
</dbReference>
<dbReference type="EMBL" id="CP007524">
    <property type="protein sequence ID" value="AHW75576.1"/>
    <property type="molecule type" value="Genomic_DNA"/>
</dbReference>
<organism evidence="1 2">
    <name type="scientific">Neisseria meningitidis</name>
    <dbReference type="NCBI Taxonomy" id="487"/>
    <lineage>
        <taxon>Bacteria</taxon>
        <taxon>Pseudomonadati</taxon>
        <taxon>Pseudomonadota</taxon>
        <taxon>Betaproteobacteria</taxon>
        <taxon>Neisseriales</taxon>
        <taxon>Neisseriaceae</taxon>
        <taxon>Neisseria</taxon>
    </lineage>
</organism>
<evidence type="ECO:0000313" key="2">
    <source>
        <dbReference type="Proteomes" id="UP000023582"/>
    </source>
</evidence>
<gene>
    <name evidence="1" type="ORF">NMA510612_1286</name>
</gene>
<dbReference type="KEGG" id="nmx:NMA510612_1286"/>
<reference evidence="2" key="2">
    <citation type="submission" date="2014-02" db="EMBL/GenBank/DDBJ databases">
        <title>Complete Genome Sequence of Neisseria meningitides, serogroup A strain 510612.</title>
        <authorList>
            <person name="Zhang X."/>
            <person name="Zhang Y."/>
            <person name="Yang J."/>
            <person name="Zhu Y."/>
            <person name="Jin Q."/>
        </authorList>
    </citation>
    <scope>NUCLEOTIDE SEQUENCE</scope>
    <source>
        <strain evidence="2">NMA510612</strain>
    </source>
</reference>
<sequence>MKLAALITLSFFVLTACDKEVIIVQEKSKAEKQADFEAQQKANCAALSDKVRAKKSYCKKYEQ</sequence>
<accession>X5EQ22</accession>
<dbReference type="PATRIC" id="fig|487.1203.peg.432"/>
<dbReference type="GeneID" id="93386236"/>
<dbReference type="AlphaFoldDB" id="X5EQ22"/>
<dbReference type="Proteomes" id="UP000023582">
    <property type="component" value="Chromosome"/>
</dbReference>
<name>X5EQ22_NEIME</name>
<evidence type="ECO:0000313" key="1">
    <source>
        <dbReference type="EMBL" id="AHW75576.1"/>
    </source>
</evidence>
<protein>
    <submittedName>
        <fullName evidence="1">Uncharacterized protein</fullName>
    </submittedName>
</protein>
<proteinExistence type="predicted"/>